<accession>T1GEN0</accession>
<name>T1GEN0_MEGSC</name>
<dbReference type="EMBL" id="CAQQ02186788">
    <property type="status" value="NOT_ANNOTATED_CDS"/>
    <property type="molecule type" value="Genomic_DNA"/>
</dbReference>
<dbReference type="AlphaFoldDB" id="T1GEN0"/>
<evidence type="ECO:0000313" key="2">
    <source>
        <dbReference type="Proteomes" id="UP000015102"/>
    </source>
</evidence>
<evidence type="ECO:0000313" key="1">
    <source>
        <dbReference type="EnsemblMetazoa" id="MESCA001798-PA"/>
    </source>
</evidence>
<dbReference type="EnsemblMetazoa" id="MESCA001798-RA">
    <property type="protein sequence ID" value="MESCA001798-PA"/>
    <property type="gene ID" value="MESCA001798"/>
</dbReference>
<sequence>MKAHFAIAESQSVESVEEPTLDERIIEFKNDEDNMKIVNSFVDGILTTAQEEVDKKKLQQESAKKKESRQSFSISDIKNAKVVNRASRFAVQLFDVICNRANNATAPMTQRFRKNKNK</sequence>
<dbReference type="HOGENOM" id="CLU_2075843_0_0_1"/>
<reference evidence="2" key="1">
    <citation type="submission" date="2013-02" db="EMBL/GenBank/DDBJ databases">
        <authorList>
            <person name="Hughes D."/>
        </authorList>
    </citation>
    <scope>NUCLEOTIDE SEQUENCE</scope>
    <source>
        <strain>Durham</strain>
        <strain evidence="2">NC isolate 2 -- Noor lab</strain>
    </source>
</reference>
<organism evidence="1 2">
    <name type="scientific">Megaselia scalaris</name>
    <name type="common">Humpbacked fly</name>
    <name type="synonym">Phora scalaris</name>
    <dbReference type="NCBI Taxonomy" id="36166"/>
    <lineage>
        <taxon>Eukaryota</taxon>
        <taxon>Metazoa</taxon>
        <taxon>Ecdysozoa</taxon>
        <taxon>Arthropoda</taxon>
        <taxon>Hexapoda</taxon>
        <taxon>Insecta</taxon>
        <taxon>Pterygota</taxon>
        <taxon>Neoptera</taxon>
        <taxon>Endopterygota</taxon>
        <taxon>Diptera</taxon>
        <taxon>Brachycera</taxon>
        <taxon>Muscomorpha</taxon>
        <taxon>Platypezoidea</taxon>
        <taxon>Phoridae</taxon>
        <taxon>Megaseliini</taxon>
        <taxon>Megaselia</taxon>
    </lineage>
</organism>
<reference evidence="1" key="2">
    <citation type="submission" date="2015-06" db="UniProtKB">
        <authorList>
            <consortium name="EnsemblMetazoa"/>
        </authorList>
    </citation>
    <scope>IDENTIFICATION</scope>
</reference>
<dbReference type="Proteomes" id="UP000015102">
    <property type="component" value="Unassembled WGS sequence"/>
</dbReference>
<dbReference type="OMA" id="QNPHNMA"/>
<protein>
    <submittedName>
        <fullName evidence="1">Uncharacterized protein</fullName>
    </submittedName>
</protein>
<proteinExistence type="predicted"/>
<keyword evidence="2" id="KW-1185">Reference proteome</keyword>